<sequence>MKPTLAEPPIDHPIFHVGQRHTSWLSIRRLRSSARIFVLFVLPEFRPWVNSHTCQDKTNVLHTRKLRVFGSQCDVIFVHEQRPGQMPAVFAYPKLCLYK</sequence>
<dbReference type="Proteomes" id="UP000325313">
    <property type="component" value="Unassembled WGS sequence"/>
</dbReference>
<evidence type="ECO:0000313" key="1">
    <source>
        <dbReference type="EMBL" id="KAA1108028.1"/>
    </source>
</evidence>
<reference evidence="1 2" key="1">
    <citation type="submission" date="2019-05" db="EMBL/GenBank/DDBJ databases">
        <title>Emergence of the Ug99 lineage of the wheat stem rust pathogen through somatic hybridization.</title>
        <authorList>
            <person name="Li F."/>
            <person name="Upadhyaya N.M."/>
            <person name="Sperschneider J."/>
            <person name="Matny O."/>
            <person name="Nguyen-Phuc H."/>
            <person name="Mago R."/>
            <person name="Raley C."/>
            <person name="Miller M.E."/>
            <person name="Silverstein K.A.T."/>
            <person name="Henningsen E."/>
            <person name="Hirsch C.D."/>
            <person name="Visser B."/>
            <person name="Pretorius Z.A."/>
            <person name="Steffenson B.J."/>
            <person name="Schwessinger B."/>
            <person name="Dodds P.N."/>
            <person name="Figueroa M."/>
        </authorList>
    </citation>
    <scope>NUCLEOTIDE SEQUENCE [LARGE SCALE GENOMIC DNA]</scope>
    <source>
        <strain evidence="1 2">Ug99</strain>
    </source>
</reference>
<evidence type="ECO:0000313" key="2">
    <source>
        <dbReference type="Proteomes" id="UP000325313"/>
    </source>
</evidence>
<name>A0A5B0Q4G6_PUCGR</name>
<gene>
    <name evidence="1" type="ORF">PGTUg99_024913</name>
</gene>
<dbReference type="AlphaFoldDB" id="A0A5B0Q4G6"/>
<accession>A0A5B0Q4G6</accession>
<organism evidence="1 2">
    <name type="scientific">Puccinia graminis f. sp. tritici</name>
    <dbReference type="NCBI Taxonomy" id="56615"/>
    <lineage>
        <taxon>Eukaryota</taxon>
        <taxon>Fungi</taxon>
        <taxon>Dikarya</taxon>
        <taxon>Basidiomycota</taxon>
        <taxon>Pucciniomycotina</taxon>
        <taxon>Pucciniomycetes</taxon>
        <taxon>Pucciniales</taxon>
        <taxon>Pucciniaceae</taxon>
        <taxon>Puccinia</taxon>
    </lineage>
</organism>
<proteinExistence type="predicted"/>
<comment type="caution">
    <text evidence="1">The sequence shown here is derived from an EMBL/GenBank/DDBJ whole genome shotgun (WGS) entry which is preliminary data.</text>
</comment>
<dbReference type="EMBL" id="VDEP01000306">
    <property type="protein sequence ID" value="KAA1108028.1"/>
    <property type="molecule type" value="Genomic_DNA"/>
</dbReference>
<protein>
    <submittedName>
        <fullName evidence="1">Uncharacterized protein</fullName>
    </submittedName>
</protein>